<reference evidence="1 2" key="1">
    <citation type="journal article" date="2022" name="bioRxiv">
        <title>The genome of the oomycete Peronosclerospora sorghi, a cosmopolitan pathogen of maize and sorghum, is inflated with dispersed pseudogenes.</title>
        <authorList>
            <person name="Fletcher K."/>
            <person name="Martin F."/>
            <person name="Isakeit T."/>
            <person name="Cavanaugh K."/>
            <person name="Magill C."/>
            <person name="Michelmore R."/>
        </authorList>
    </citation>
    <scope>NUCLEOTIDE SEQUENCE [LARGE SCALE GENOMIC DNA]</scope>
    <source>
        <strain evidence="1">P6</strain>
    </source>
</reference>
<evidence type="ECO:0000313" key="1">
    <source>
        <dbReference type="EMBL" id="KAI9922867.1"/>
    </source>
</evidence>
<name>A0ACC0WVR4_9STRA</name>
<proteinExistence type="predicted"/>
<dbReference type="EMBL" id="CM047580">
    <property type="protein sequence ID" value="KAI9922867.1"/>
    <property type="molecule type" value="Genomic_DNA"/>
</dbReference>
<comment type="caution">
    <text evidence="1">The sequence shown here is derived from an EMBL/GenBank/DDBJ whole genome shotgun (WGS) entry which is preliminary data.</text>
</comment>
<keyword evidence="2" id="KW-1185">Reference proteome</keyword>
<protein>
    <submittedName>
        <fullName evidence="1">Uncharacterized protein</fullName>
    </submittedName>
</protein>
<dbReference type="Proteomes" id="UP001163321">
    <property type="component" value="Chromosome 1"/>
</dbReference>
<evidence type="ECO:0000313" key="2">
    <source>
        <dbReference type="Proteomes" id="UP001163321"/>
    </source>
</evidence>
<gene>
    <name evidence="1" type="ORF">PsorP6_001782</name>
</gene>
<sequence>MELVVFSERQDLIVLLNPESIETDRVIKTTKHCKSLARMPLQGCRQIFCTRLESHERRWDA</sequence>
<organism evidence="1 2">
    <name type="scientific">Peronosclerospora sorghi</name>
    <dbReference type="NCBI Taxonomy" id="230839"/>
    <lineage>
        <taxon>Eukaryota</taxon>
        <taxon>Sar</taxon>
        <taxon>Stramenopiles</taxon>
        <taxon>Oomycota</taxon>
        <taxon>Peronosporomycetes</taxon>
        <taxon>Peronosporales</taxon>
        <taxon>Peronosporaceae</taxon>
        <taxon>Peronosclerospora</taxon>
    </lineage>
</organism>
<accession>A0ACC0WVR4</accession>